<evidence type="ECO:0000313" key="1">
    <source>
        <dbReference type="EMBL" id="KAG2229169.1"/>
    </source>
</evidence>
<proteinExistence type="predicted"/>
<dbReference type="Proteomes" id="UP000613177">
    <property type="component" value="Unassembled WGS sequence"/>
</dbReference>
<protein>
    <submittedName>
        <fullName evidence="1">Uncharacterized protein</fullName>
    </submittedName>
</protein>
<evidence type="ECO:0000313" key="2">
    <source>
        <dbReference type="Proteomes" id="UP000613177"/>
    </source>
</evidence>
<organism evidence="1 2">
    <name type="scientific">Thamnidium elegans</name>
    <dbReference type="NCBI Taxonomy" id="101142"/>
    <lineage>
        <taxon>Eukaryota</taxon>
        <taxon>Fungi</taxon>
        <taxon>Fungi incertae sedis</taxon>
        <taxon>Mucoromycota</taxon>
        <taxon>Mucoromycotina</taxon>
        <taxon>Mucoromycetes</taxon>
        <taxon>Mucorales</taxon>
        <taxon>Mucorineae</taxon>
        <taxon>Mucoraceae</taxon>
        <taxon>Thamnidium</taxon>
    </lineage>
</organism>
<accession>A0A8H7SF19</accession>
<dbReference type="EMBL" id="JAEPRE010000302">
    <property type="protein sequence ID" value="KAG2229169.1"/>
    <property type="molecule type" value="Genomic_DNA"/>
</dbReference>
<reference evidence="1" key="1">
    <citation type="submission" date="2021-01" db="EMBL/GenBank/DDBJ databases">
        <title>Metabolic potential, ecology and presence of endohyphal bacteria is reflected in genomic diversity of Mucoromycotina.</title>
        <authorList>
            <person name="Muszewska A."/>
            <person name="Okrasinska A."/>
            <person name="Steczkiewicz K."/>
            <person name="Drgas O."/>
            <person name="Orlowska M."/>
            <person name="Perlinska-Lenart U."/>
            <person name="Aleksandrzak-Piekarczyk T."/>
            <person name="Szatraj K."/>
            <person name="Zielenkiewicz U."/>
            <person name="Pilsyk S."/>
            <person name="Malc E."/>
            <person name="Mieczkowski P."/>
            <person name="Kruszewska J.S."/>
            <person name="Biernat P."/>
            <person name="Pawlowska J."/>
        </authorList>
    </citation>
    <scope>NUCLEOTIDE SEQUENCE</scope>
    <source>
        <strain evidence="1">WA0000018081</strain>
    </source>
</reference>
<dbReference type="AlphaFoldDB" id="A0A8H7SF19"/>
<sequence length="148" mass="18057">MSRPLFLLNHEYKSCLKKNLRALEELVYEEKDMYIYTRRERIKKQNELLREKLEYFKWITANQVFDFSDKSSNFQCDNLHEDTRFEFERLSRKEFNIKSTITKKLFDIVNSSNSLHDKLSKFEKVNAANSNKRVQKEIFIFRKSFYGQ</sequence>
<feature type="non-terminal residue" evidence="1">
    <location>
        <position position="1"/>
    </location>
</feature>
<keyword evidence="2" id="KW-1185">Reference proteome</keyword>
<gene>
    <name evidence="1" type="ORF">INT48_003311</name>
</gene>
<name>A0A8H7SF19_9FUNG</name>
<comment type="caution">
    <text evidence="1">The sequence shown here is derived from an EMBL/GenBank/DDBJ whole genome shotgun (WGS) entry which is preliminary data.</text>
</comment>